<sequence>MIVARSLSTLLLAAVLAAAQRPAVISRKARYLLFPPGSNMGIEVALSIPVRKSVNVAMNIEANYVLPDNVTYFFPELVPSLDQGRLAESFGITRRRTYTTVITMLNRIGFDGRSCLLRAICEASETPLHHNGLFGDLLHVIFTPSTSNDEQLGPDFSTAEQKGVEGGDCKALYPNCPKGLFDMFTALG</sequence>
<organism evidence="2 3">
    <name type="scientific">Cloeon dipterum</name>
    <dbReference type="NCBI Taxonomy" id="197152"/>
    <lineage>
        <taxon>Eukaryota</taxon>
        <taxon>Metazoa</taxon>
        <taxon>Ecdysozoa</taxon>
        <taxon>Arthropoda</taxon>
        <taxon>Hexapoda</taxon>
        <taxon>Insecta</taxon>
        <taxon>Pterygota</taxon>
        <taxon>Palaeoptera</taxon>
        <taxon>Ephemeroptera</taxon>
        <taxon>Pisciforma</taxon>
        <taxon>Baetidae</taxon>
        <taxon>Cloeon</taxon>
    </lineage>
</organism>
<evidence type="ECO:0000313" key="2">
    <source>
        <dbReference type="EMBL" id="CAB3380854.1"/>
    </source>
</evidence>
<keyword evidence="1" id="KW-0732">Signal</keyword>
<accession>A0A8S1DB81</accession>
<dbReference type="PANTHER" id="PTHR21398:SF6">
    <property type="entry name" value="AGAP007094-PA"/>
    <property type="match status" value="1"/>
</dbReference>
<dbReference type="SMART" id="SM00718">
    <property type="entry name" value="DM4_12"/>
    <property type="match status" value="1"/>
</dbReference>
<proteinExistence type="predicted"/>
<dbReference type="Proteomes" id="UP000494165">
    <property type="component" value="Unassembled WGS sequence"/>
</dbReference>
<name>A0A8S1DB81_9INSE</name>
<feature type="chain" id="PRO_5035861347" evidence="1">
    <location>
        <begin position="20"/>
        <end position="188"/>
    </location>
</feature>
<gene>
    <name evidence="2" type="ORF">CLODIP_2_CD03786</name>
</gene>
<evidence type="ECO:0000313" key="3">
    <source>
        <dbReference type="Proteomes" id="UP000494165"/>
    </source>
</evidence>
<evidence type="ECO:0000256" key="1">
    <source>
        <dbReference type="SAM" id="SignalP"/>
    </source>
</evidence>
<dbReference type="PANTHER" id="PTHR21398">
    <property type="entry name" value="AGAP007094-PA"/>
    <property type="match status" value="1"/>
</dbReference>
<keyword evidence="3" id="KW-1185">Reference proteome</keyword>
<dbReference type="EMBL" id="CADEPI010000218">
    <property type="protein sequence ID" value="CAB3380854.1"/>
    <property type="molecule type" value="Genomic_DNA"/>
</dbReference>
<reference evidence="2 3" key="1">
    <citation type="submission" date="2020-04" db="EMBL/GenBank/DDBJ databases">
        <authorList>
            <person name="Alioto T."/>
            <person name="Alioto T."/>
            <person name="Gomez Garrido J."/>
        </authorList>
    </citation>
    <scope>NUCLEOTIDE SEQUENCE [LARGE SCALE GENOMIC DNA]</scope>
</reference>
<comment type="caution">
    <text evidence="2">The sequence shown here is derived from an EMBL/GenBank/DDBJ whole genome shotgun (WGS) entry which is preliminary data.</text>
</comment>
<dbReference type="InterPro" id="IPR006631">
    <property type="entry name" value="DM4_12"/>
</dbReference>
<dbReference type="Pfam" id="PF07841">
    <property type="entry name" value="DM4_12"/>
    <property type="match status" value="1"/>
</dbReference>
<feature type="signal peptide" evidence="1">
    <location>
        <begin position="1"/>
        <end position="19"/>
    </location>
</feature>
<protein>
    <submittedName>
        <fullName evidence="2">Uncharacterized protein</fullName>
    </submittedName>
</protein>
<dbReference type="OrthoDB" id="6340174at2759"/>
<dbReference type="AlphaFoldDB" id="A0A8S1DB81"/>